<dbReference type="EMBL" id="UINC01013268">
    <property type="protein sequence ID" value="SVA57448.1"/>
    <property type="molecule type" value="Genomic_DNA"/>
</dbReference>
<sequence>MSLHQIQTGTQVTVRSTGDVGSIKEVYYFPTMYKVEFDNGAVEKFTTHEIEIAGTSLKKPGIIDETTSKKLSSGKSYEVSLLNVKTVVWQEIKGDISDVWKRLISLKDYHLWYPGIQRMLPLNDMGRYVHHYS</sequence>
<organism evidence="1">
    <name type="scientific">marine metagenome</name>
    <dbReference type="NCBI Taxonomy" id="408172"/>
    <lineage>
        <taxon>unclassified sequences</taxon>
        <taxon>metagenomes</taxon>
        <taxon>ecological metagenomes</taxon>
    </lineage>
</organism>
<reference evidence="1" key="1">
    <citation type="submission" date="2018-05" db="EMBL/GenBank/DDBJ databases">
        <authorList>
            <person name="Lanie J.A."/>
            <person name="Ng W.-L."/>
            <person name="Kazmierczak K.M."/>
            <person name="Andrzejewski T.M."/>
            <person name="Davidsen T.M."/>
            <person name="Wayne K.J."/>
            <person name="Tettelin H."/>
            <person name="Glass J.I."/>
            <person name="Rusch D."/>
            <person name="Podicherti R."/>
            <person name="Tsui H.-C.T."/>
            <person name="Winkler M.E."/>
        </authorList>
    </citation>
    <scope>NUCLEOTIDE SEQUENCE</scope>
</reference>
<evidence type="ECO:0000313" key="1">
    <source>
        <dbReference type="EMBL" id="SVA57448.1"/>
    </source>
</evidence>
<name>A0A381WYU3_9ZZZZ</name>
<accession>A0A381WYU3</accession>
<gene>
    <name evidence="1" type="ORF">METZ01_LOCUS110302</name>
</gene>
<protein>
    <submittedName>
        <fullName evidence="1">Uncharacterized protein</fullName>
    </submittedName>
</protein>
<proteinExistence type="predicted"/>
<feature type="non-terminal residue" evidence="1">
    <location>
        <position position="133"/>
    </location>
</feature>
<dbReference type="AlphaFoldDB" id="A0A381WYU3"/>